<gene>
    <name evidence="2" type="ORF">FA09DRAFT_327858</name>
</gene>
<name>A0A316ZFY6_9BASI</name>
<keyword evidence="1" id="KW-0812">Transmembrane</keyword>
<organism evidence="2 3">
    <name type="scientific">Tilletiopsis washingtonensis</name>
    <dbReference type="NCBI Taxonomy" id="58919"/>
    <lineage>
        <taxon>Eukaryota</taxon>
        <taxon>Fungi</taxon>
        <taxon>Dikarya</taxon>
        <taxon>Basidiomycota</taxon>
        <taxon>Ustilaginomycotina</taxon>
        <taxon>Exobasidiomycetes</taxon>
        <taxon>Entylomatales</taxon>
        <taxon>Entylomatales incertae sedis</taxon>
        <taxon>Tilletiopsis</taxon>
    </lineage>
</organism>
<keyword evidence="1" id="KW-0472">Membrane</keyword>
<dbReference type="Proteomes" id="UP000245946">
    <property type="component" value="Unassembled WGS sequence"/>
</dbReference>
<sequence length="95" mass="10078">MASVGDWIFLTICLAIAGGIFWLAKGQAVQKSLDAQAQGLKARGISLSADGISVKTNQRVMTHDEYVEKSQASLARGQDAIKKHSHAFSHGPAKG</sequence>
<accession>A0A316ZFY6</accession>
<dbReference type="EMBL" id="KZ819285">
    <property type="protein sequence ID" value="PWO00422.1"/>
    <property type="molecule type" value="Genomic_DNA"/>
</dbReference>
<dbReference type="RefSeq" id="XP_025600700.1">
    <property type="nucleotide sequence ID" value="XM_025741557.1"/>
</dbReference>
<proteinExistence type="predicted"/>
<evidence type="ECO:0000313" key="3">
    <source>
        <dbReference type="Proteomes" id="UP000245946"/>
    </source>
</evidence>
<keyword evidence="1" id="KW-1133">Transmembrane helix</keyword>
<dbReference type="OrthoDB" id="2505950at2759"/>
<keyword evidence="3" id="KW-1185">Reference proteome</keyword>
<evidence type="ECO:0000256" key="1">
    <source>
        <dbReference type="SAM" id="Phobius"/>
    </source>
</evidence>
<feature type="transmembrane region" description="Helical" evidence="1">
    <location>
        <begin position="6"/>
        <end position="24"/>
    </location>
</feature>
<dbReference type="GeneID" id="37269101"/>
<evidence type="ECO:0000313" key="2">
    <source>
        <dbReference type="EMBL" id="PWO00422.1"/>
    </source>
</evidence>
<dbReference type="AlphaFoldDB" id="A0A316ZFY6"/>
<reference evidence="2 3" key="1">
    <citation type="journal article" date="2018" name="Mol. Biol. Evol.">
        <title>Broad Genomic Sampling Reveals a Smut Pathogenic Ancestry of the Fungal Clade Ustilaginomycotina.</title>
        <authorList>
            <person name="Kijpornyongpan T."/>
            <person name="Mondo S.J."/>
            <person name="Barry K."/>
            <person name="Sandor L."/>
            <person name="Lee J."/>
            <person name="Lipzen A."/>
            <person name="Pangilinan J."/>
            <person name="LaButti K."/>
            <person name="Hainaut M."/>
            <person name="Henrissat B."/>
            <person name="Grigoriev I.V."/>
            <person name="Spatafora J.W."/>
            <person name="Aime M.C."/>
        </authorList>
    </citation>
    <scope>NUCLEOTIDE SEQUENCE [LARGE SCALE GENOMIC DNA]</scope>
    <source>
        <strain evidence="2 3">MCA 4186</strain>
    </source>
</reference>
<protein>
    <submittedName>
        <fullName evidence="2">Uncharacterized protein</fullName>
    </submittedName>
</protein>